<comment type="caution">
    <text evidence="3">The sequence shown here is derived from an EMBL/GenBank/DDBJ whole genome shotgun (WGS) entry which is preliminary data.</text>
</comment>
<dbReference type="EMBL" id="SDPM01000001">
    <property type="protein sequence ID" value="RXZ88128.1"/>
    <property type="molecule type" value="Genomic_DNA"/>
</dbReference>
<dbReference type="PANTHER" id="PTHR40761">
    <property type="entry name" value="CONSERVED INTEGRAL MEMBRANE ALANINE VALINE AND LEUCINE RICH PROTEIN-RELATED"/>
    <property type="match status" value="1"/>
</dbReference>
<dbReference type="Proteomes" id="UP000292686">
    <property type="component" value="Unassembled WGS sequence"/>
</dbReference>
<feature type="transmembrane region" description="Helical" evidence="1">
    <location>
        <begin position="145"/>
        <end position="165"/>
    </location>
</feature>
<dbReference type="InterPro" id="IPR037185">
    <property type="entry name" value="EmrE-like"/>
</dbReference>
<dbReference type="AlphaFoldDB" id="A0A4Q2M7Z0"/>
<accession>A0A4Q2M7Z0</accession>
<evidence type="ECO:0000313" key="5">
    <source>
        <dbReference type="Proteomes" id="UP000581087"/>
    </source>
</evidence>
<dbReference type="OrthoDB" id="4571836at2"/>
<feature type="transmembrane region" description="Helical" evidence="1">
    <location>
        <begin position="214"/>
        <end position="233"/>
    </location>
</feature>
<sequence length="301" mass="30748">MTVEPSSAPLIGIALAVTSAAALAVGNLLQARGVRSMEAGVASGASGSKAVNLVRNRFWLIGGVMLGVAIVLQMGSLAFAPLMVVQPIGVVALVFTVLLTALFAHQMPSRAVLISIATCVVGVAGFVTVAALVSTQHAITDVQLIAILVVLGFVLVTTAAVWYLGRHRRTPPVMWVLLGGIYSAFVATLGKTVILRVQTALHSGGLTWNVENTLTLVCIAGIGIAGGLSVYFVQRAHAANRPDVVVAGLTVVDPAVAVTLGIVILGEASSAAPWAFVVFAVAGAIAIVGVFALSRAESRAE</sequence>
<feature type="transmembrane region" description="Helical" evidence="1">
    <location>
        <begin position="6"/>
        <end position="29"/>
    </location>
</feature>
<feature type="transmembrane region" description="Helical" evidence="1">
    <location>
        <begin position="111"/>
        <end position="133"/>
    </location>
</feature>
<evidence type="ECO:0000256" key="1">
    <source>
        <dbReference type="SAM" id="Phobius"/>
    </source>
</evidence>
<name>A0A4Q2M7Z0_9MICO</name>
<protein>
    <submittedName>
        <fullName evidence="2">Drug/metabolite transporter (DMT)-like permease</fullName>
    </submittedName>
    <submittedName>
        <fullName evidence="3">Multidrug DMT transporter permease</fullName>
    </submittedName>
</protein>
<dbReference type="PANTHER" id="PTHR40761:SF1">
    <property type="entry name" value="CONSERVED INTEGRAL MEMBRANE ALANINE VALINE AND LEUCINE RICH PROTEIN-RELATED"/>
    <property type="match status" value="1"/>
</dbReference>
<dbReference type="RefSeq" id="WP_129172392.1">
    <property type="nucleotide sequence ID" value="NZ_JACCBI010000001.1"/>
</dbReference>
<feature type="transmembrane region" description="Helical" evidence="1">
    <location>
        <begin position="85"/>
        <end position="104"/>
    </location>
</feature>
<gene>
    <name evidence="2" type="ORF">BJ972_002192</name>
    <name evidence="3" type="ORF">ESP50_02790</name>
</gene>
<dbReference type="EMBL" id="JACCBI010000001">
    <property type="protein sequence ID" value="NYD67673.1"/>
    <property type="molecule type" value="Genomic_DNA"/>
</dbReference>
<feature type="transmembrane region" description="Helical" evidence="1">
    <location>
        <begin position="58"/>
        <end position="79"/>
    </location>
</feature>
<keyword evidence="1" id="KW-0472">Membrane</keyword>
<keyword evidence="1" id="KW-0812">Transmembrane</keyword>
<keyword evidence="4" id="KW-1185">Reference proteome</keyword>
<evidence type="ECO:0000313" key="4">
    <source>
        <dbReference type="Proteomes" id="UP000292686"/>
    </source>
</evidence>
<feature type="transmembrane region" description="Helical" evidence="1">
    <location>
        <begin position="172"/>
        <end position="194"/>
    </location>
</feature>
<keyword evidence="1" id="KW-1133">Transmembrane helix</keyword>
<dbReference type="SUPFAM" id="SSF103481">
    <property type="entry name" value="Multidrug resistance efflux transporter EmrE"/>
    <property type="match status" value="1"/>
</dbReference>
<organism evidence="3 4">
    <name type="scientific">Agromyces atrinae</name>
    <dbReference type="NCBI Taxonomy" id="592376"/>
    <lineage>
        <taxon>Bacteria</taxon>
        <taxon>Bacillati</taxon>
        <taxon>Actinomycetota</taxon>
        <taxon>Actinomycetes</taxon>
        <taxon>Micrococcales</taxon>
        <taxon>Microbacteriaceae</taxon>
        <taxon>Agromyces</taxon>
    </lineage>
</organism>
<evidence type="ECO:0000313" key="2">
    <source>
        <dbReference type="EMBL" id="NYD67673.1"/>
    </source>
</evidence>
<proteinExistence type="predicted"/>
<feature type="transmembrane region" description="Helical" evidence="1">
    <location>
        <begin position="245"/>
        <end position="265"/>
    </location>
</feature>
<reference evidence="2 5" key="2">
    <citation type="submission" date="2020-07" db="EMBL/GenBank/DDBJ databases">
        <title>Sequencing the genomes of 1000 actinobacteria strains.</title>
        <authorList>
            <person name="Klenk H.-P."/>
        </authorList>
    </citation>
    <scope>NUCLEOTIDE SEQUENCE [LARGE SCALE GENOMIC DNA]</scope>
    <source>
        <strain evidence="2 5">DSM 23870</strain>
    </source>
</reference>
<reference evidence="3 4" key="1">
    <citation type="submission" date="2019-01" db="EMBL/GenBank/DDBJ databases">
        <title>Agromyces.</title>
        <authorList>
            <person name="Li J."/>
        </authorList>
    </citation>
    <scope>NUCLEOTIDE SEQUENCE [LARGE SCALE GENOMIC DNA]</scope>
    <source>
        <strain evidence="3 4">DSM 23870</strain>
    </source>
</reference>
<evidence type="ECO:0000313" key="3">
    <source>
        <dbReference type="EMBL" id="RXZ88128.1"/>
    </source>
</evidence>
<dbReference type="Proteomes" id="UP000581087">
    <property type="component" value="Unassembled WGS sequence"/>
</dbReference>
<feature type="transmembrane region" description="Helical" evidence="1">
    <location>
        <begin position="271"/>
        <end position="293"/>
    </location>
</feature>